<proteinExistence type="predicted"/>
<dbReference type="EMBL" id="MU854640">
    <property type="protein sequence ID" value="KAK4032169.1"/>
    <property type="molecule type" value="Genomic_DNA"/>
</dbReference>
<sequence length="94" mass="10855">MPFVPVRPKPNLASFTIPHPVIIVASFLTTIKSAWELSCIVREKRAAKSLKTETKSTFVLLQRAYRKGLLLERQFDYLFERLMQVEAYNDVAIL</sequence>
<organism evidence="1 2">
    <name type="scientific">Parachaetomium inaequale</name>
    <dbReference type="NCBI Taxonomy" id="2588326"/>
    <lineage>
        <taxon>Eukaryota</taxon>
        <taxon>Fungi</taxon>
        <taxon>Dikarya</taxon>
        <taxon>Ascomycota</taxon>
        <taxon>Pezizomycotina</taxon>
        <taxon>Sordariomycetes</taxon>
        <taxon>Sordariomycetidae</taxon>
        <taxon>Sordariales</taxon>
        <taxon>Chaetomiaceae</taxon>
        <taxon>Parachaetomium</taxon>
    </lineage>
</organism>
<accession>A0AAN6P5Q3</accession>
<gene>
    <name evidence="1" type="ORF">C8A01DRAFT_41390</name>
</gene>
<evidence type="ECO:0000313" key="1">
    <source>
        <dbReference type="EMBL" id="KAK4032169.1"/>
    </source>
</evidence>
<protein>
    <submittedName>
        <fullName evidence="1">Uncharacterized protein</fullName>
    </submittedName>
</protein>
<reference evidence="2" key="1">
    <citation type="journal article" date="2023" name="Mol. Phylogenet. Evol.">
        <title>Genome-scale phylogeny and comparative genomics of the fungal order Sordariales.</title>
        <authorList>
            <person name="Hensen N."/>
            <person name="Bonometti L."/>
            <person name="Westerberg I."/>
            <person name="Brannstrom I.O."/>
            <person name="Guillou S."/>
            <person name="Cros-Aarteil S."/>
            <person name="Calhoun S."/>
            <person name="Haridas S."/>
            <person name="Kuo A."/>
            <person name="Mondo S."/>
            <person name="Pangilinan J."/>
            <person name="Riley R."/>
            <person name="LaButti K."/>
            <person name="Andreopoulos B."/>
            <person name="Lipzen A."/>
            <person name="Chen C."/>
            <person name="Yan M."/>
            <person name="Daum C."/>
            <person name="Ng V."/>
            <person name="Clum A."/>
            <person name="Steindorff A."/>
            <person name="Ohm R.A."/>
            <person name="Martin F."/>
            <person name="Silar P."/>
            <person name="Natvig D.O."/>
            <person name="Lalanne C."/>
            <person name="Gautier V."/>
            <person name="Ament-Velasquez S.L."/>
            <person name="Kruys A."/>
            <person name="Hutchinson M.I."/>
            <person name="Powell A.J."/>
            <person name="Barry K."/>
            <person name="Miller A.N."/>
            <person name="Grigoriev I.V."/>
            <person name="Debuchy R."/>
            <person name="Gladieux P."/>
            <person name="Hiltunen Thoren M."/>
            <person name="Johannesson H."/>
        </authorList>
    </citation>
    <scope>NUCLEOTIDE SEQUENCE [LARGE SCALE GENOMIC DNA]</scope>
    <source>
        <strain evidence="2">CBS 284.82</strain>
    </source>
</reference>
<evidence type="ECO:0000313" key="2">
    <source>
        <dbReference type="Proteomes" id="UP001303115"/>
    </source>
</evidence>
<dbReference type="Proteomes" id="UP001303115">
    <property type="component" value="Unassembled WGS sequence"/>
</dbReference>
<comment type="caution">
    <text evidence="1">The sequence shown here is derived from an EMBL/GenBank/DDBJ whole genome shotgun (WGS) entry which is preliminary data.</text>
</comment>
<name>A0AAN6P5Q3_9PEZI</name>
<keyword evidence="2" id="KW-1185">Reference proteome</keyword>
<dbReference type="AlphaFoldDB" id="A0AAN6P5Q3"/>